<keyword evidence="2" id="KW-1185">Reference proteome</keyword>
<gene>
    <name evidence="1" type="ORF">H8K52_16660</name>
</gene>
<reference evidence="1 2" key="1">
    <citation type="submission" date="2020-08" db="EMBL/GenBank/DDBJ databases">
        <title>Novel species isolated from subtropical streams in China.</title>
        <authorList>
            <person name="Lu H."/>
        </authorList>
    </citation>
    <scope>NUCLEOTIDE SEQUENCE [LARGE SCALE GENOMIC DNA]</scope>
    <source>
        <strain evidence="1 2">KACC 16656</strain>
    </source>
</reference>
<organism evidence="1 2">
    <name type="scientific">Undibacterium seohonense</name>
    <dbReference type="NCBI Taxonomy" id="1344950"/>
    <lineage>
        <taxon>Bacteria</taxon>
        <taxon>Pseudomonadati</taxon>
        <taxon>Pseudomonadota</taxon>
        <taxon>Betaproteobacteria</taxon>
        <taxon>Burkholderiales</taxon>
        <taxon>Oxalobacteraceae</taxon>
        <taxon>Undibacterium</taxon>
    </lineage>
</organism>
<comment type="caution">
    <text evidence="1">The sequence shown here is derived from an EMBL/GenBank/DDBJ whole genome shotgun (WGS) entry which is preliminary data.</text>
</comment>
<dbReference type="Proteomes" id="UP000648257">
    <property type="component" value="Unassembled WGS sequence"/>
</dbReference>
<dbReference type="InterPro" id="IPR011990">
    <property type="entry name" value="TPR-like_helical_dom_sf"/>
</dbReference>
<dbReference type="InterPro" id="IPR011716">
    <property type="entry name" value="TPR-3"/>
</dbReference>
<dbReference type="SUPFAM" id="SSF81901">
    <property type="entry name" value="HCP-like"/>
    <property type="match status" value="1"/>
</dbReference>
<evidence type="ECO:0000313" key="2">
    <source>
        <dbReference type="Proteomes" id="UP000648257"/>
    </source>
</evidence>
<dbReference type="Pfam" id="PF07720">
    <property type="entry name" value="TPR_3"/>
    <property type="match status" value="1"/>
</dbReference>
<dbReference type="RefSeq" id="WP_186924079.1">
    <property type="nucleotide sequence ID" value="NZ_JACOFW010000023.1"/>
</dbReference>
<evidence type="ECO:0000313" key="1">
    <source>
        <dbReference type="EMBL" id="MBC3808973.1"/>
    </source>
</evidence>
<sequence>MELLRLAAEGGCPEAQYSHGCKLYDEGKISEAIDFYFQSAQEDYAPAQWCYGLDVLHGNGIEKNEIVGLRYIRMAAEQRYQYAVEFMIDSYTNGKYGFKGEEELQRWQRILPHCEHRY</sequence>
<dbReference type="Gene3D" id="1.25.40.10">
    <property type="entry name" value="Tetratricopeptide repeat domain"/>
    <property type="match status" value="1"/>
</dbReference>
<proteinExistence type="predicted"/>
<protein>
    <submittedName>
        <fullName evidence="1">Sel1 repeat family protein</fullName>
    </submittedName>
</protein>
<name>A0ABR6X8K4_9BURK</name>
<dbReference type="EMBL" id="JACOFW010000023">
    <property type="protein sequence ID" value="MBC3808973.1"/>
    <property type="molecule type" value="Genomic_DNA"/>
</dbReference>
<accession>A0ABR6X8K4</accession>